<dbReference type="Proteomes" id="UP000268093">
    <property type="component" value="Unassembled WGS sequence"/>
</dbReference>
<evidence type="ECO:0000313" key="6">
    <source>
        <dbReference type="EMBL" id="RUP07378.1"/>
    </source>
</evidence>
<dbReference type="InterPro" id="IPR038286">
    <property type="entry name" value="IPK_sf"/>
</dbReference>
<dbReference type="GO" id="GO:0000824">
    <property type="term" value="F:inositol-1,4,5,6-tetrakisphosphate 3-kinase activity"/>
    <property type="evidence" value="ECO:0007669"/>
    <property type="project" value="TreeGrafter"/>
</dbReference>
<evidence type="ECO:0000256" key="3">
    <source>
        <dbReference type="ARBA" id="ARBA00022777"/>
    </source>
</evidence>
<dbReference type="AlphaFoldDB" id="A0A433AXD3"/>
<accession>A0A433AXD3</accession>
<dbReference type="Gene3D" id="3.30.470.160">
    <property type="entry name" value="Inositol polyphosphate kinase"/>
    <property type="match status" value="2"/>
</dbReference>
<dbReference type="PANTHER" id="PTHR12400">
    <property type="entry name" value="INOSITOL POLYPHOSPHATE KINASE"/>
    <property type="match status" value="1"/>
</dbReference>
<dbReference type="InterPro" id="IPR005522">
    <property type="entry name" value="IPK"/>
</dbReference>
<dbReference type="OrthoDB" id="338650at2759"/>
<keyword evidence="2 4" id="KW-0808">Transferase</keyword>
<evidence type="ECO:0000313" key="7">
    <source>
        <dbReference type="Proteomes" id="UP000268093"/>
    </source>
</evidence>
<proteinExistence type="inferred from homology"/>
<protein>
    <recommendedName>
        <fullName evidence="4">Kinase</fullName>
        <ecNumber evidence="4">2.7.-.-</ecNumber>
    </recommendedName>
</protein>
<evidence type="ECO:0000256" key="5">
    <source>
        <dbReference type="SAM" id="MobiDB-lite"/>
    </source>
</evidence>
<keyword evidence="3 4" id="KW-0418">Kinase</keyword>
<dbReference type="EC" id="2.7.-.-" evidence="4"/>
<evidence type="ECO:0000256" key="2">
    <source>
        <dbReference type="ARBA" id="ARBA00022679"/>
    </source>
</evidence>
<keyword evidence="7" id="KW-1185">Reference proteome</keyword>
<reference evidence="6 7" key="1">
    <citation type="journal article" date="2018" name="New Phytol.">
        <title>Phylogenomics of Endogonaceae and evolution of mycorrhizas within Mucoromycota.</title>
        <authorList>
            <person name="Chang Y."/>
            <person name="Desiro A."/>
            <person name="Na H."/>
            <person name="Sandor L."/>
            <person name="Lipzen A."/>
            <person name="Clum A."/>
            <person name="Barry K."/>
            <person name="Grigoriev I.V."/>
            <person name="Martin F.M."/>
            <person name="Stajich J.E."/>
            <person name="Smith M.E."/>
            <person name="Bonito G."/>
            <person name="Spatafora J.W."/>
        </authorList>
    </citation>
    <scope>NUCLEOTIDE SEQUENCE [LARGE SCALE GENOMIC DNA]</scope>
    <source>
        <strain evidence="6 7">GMNB39</strain>
    </source>
</reference>
<comment type="similarity">
    <text evidence="1 4">Belongs to the inositol phosphokinase (IPK) family.</text>
</comment>
<dbReference type="SUPFAM" id="SSF56104">
    <property type="entry name" value="SAICAR synthase-like"/>
    <property type="match status" value="1"/>
</dbReference>
<dbReference type="PANTHER" id="PTHR12400:SF108">
    <property type="entry name" value="KINASE"/>
    <property type="match status" value="1"/>
</dbReference>
<dbReference type="GO" id="GO:0005737">
    <property type="term" value="C:cytoplasm"/>
    <property type="evidence" value="ECO:0007669"/>
    <property type="project" value="TreeGrafter"/>
</dbReference>
<dbReference type="Pfam" id="PF03770">
    <property type="entry name" value="IPK"/>
    <property type="match status" value="2"/>
</dbReference>
<name>A0A433AXD3_9FUNG</name>
<sequence length="163" mass="18762">FFGYLRIASDEEKRLLGRKVKAEETEDGVVGKKIIGTRLYSDDASDNKRHRMLDKAAKTTSGSLGIRITGMKGDPEALECAWVAVKERQRREEEEKKEEKEEEEKDDEEEREPKIMDLKIIDFAHSKWLDESAGPDEGIVFGVGNAIKMLKRCLEEQKREKYV</sequence>
<evidence type="ECO:0000256" key="4">
    <source>
        <dbReference type="RuleBase" id="RU363090"/>
    </source>
</evidence>
<dbReference type="GO" id="GO:0046854">
    <property type="term" value="P:phosphatidylinositol phosphate biosynthetic process"/>
    <property type="evidence" value="ECO:0007669"/>
    <property type="project" value="TreeGrafter"/>
</dbReference>
<comment type="caution">
    <text evidence="6">The sequence shown here is derived from an EMBL/GenBank/DDBJ whole genome shotgun (WGS) entry which is preliminary data.</text>
</comment>
<dbReference type="EMBL" id="RBNI01016592">
    <property type="protein sequence ID" value="RUP07378.1"/>
    <property type="molecule type" value="Genomic_DNA"/>
</dbReference>
<dbReference type="GO" id="GO:0032958">
    <property type="term" value="P:inositol phosphate biosynthetic process"/>
    <property type="evidence" value="ECO:0007669"/>
    <property type="project" value="InterPro"/>
</dbReference>
<feature type="compositionally biased region" description="Basic and acidic residues" evidence="5">
    <location>
        <begin position="89"/>
        <end position="99"/>
    </location>
</feature>
<evidence type="ECO:0000256" key="1">
    <source>
        <dbReference type="ARBA" id="ARBA00007374"/>
    </source>
</evidence>
<feature type="compositionally biased region" description="Acidic residues" evidence="5">
    <location>
        <begin position="100"/>
        <end position="110"/>
    </location>
</feature>
<feature type="region of interest" description="Disordered" evidence="5">
    <location>
        <begin position="89"/>
        <end position="114"/>
    </location>
</feature>
<organism evidence="6 7">
    <name type="scientific">Jimgerdemannia flammicorona</name>
    <dbReference type="NCBI Taxonomy" id="994334"/>
    <lineage>
        <taxon>Eukaryota</taxon>
        <taxon>Fungi</taxon>
        <taxon>Fungi incertae sedis</taxon>
        <taxon>Mucoromycota</taxon>
        <taxon>Mucoromycotina</taxon>
        <taxon>Endogonomycetes</taxon>
        <taxon>Endogonales</taxon>
        <taxon>Endogonaceae</taxon>
        <taxon>Jimgerdemannia</taxon>
    </lineage>
</organism>
<dbReference type="GO" id="GO:0005634">
    <property type="term" value="C:nucleus"/>
    <property type="evidence" value="ECO:0007669"/>
    <property type="project" value="TreeGrafter"/>
</dbReference>
<dbReference type="GO" id="GO:0008440">
    <property type="term" value="F:inositol-1,4,5-trisphosphate 3-kinase activity"/>
    <property type="evidence" value="ECO:0007669"/>
    <property type="project" value="TreeGrafter"/>
</dbReference>
<gene>
    <name evidence="6" type="ORF">BC936DRAFT_140204</name>
</gene>
<feature type="non-terminal residue" evidence="6">
    <location>
        <position position="1"/>
    </location>
</feature>